<proteinExistence type="predicted"/>
<evidence type="ECO:0000256" key="1">
    <source>
        <dbReference type="SAM" id="SignalP"/>
    </source>
</evidence>
<sequence>MRRHLLCVALVATLSACGAAEPVWAPDEAVAKARYVHDGPPAITLFTVISTRNGSGAHAGLMINGSQRIMFDPAGSWKLPRLAERNDVHFGMTDKMVNFYIDYHARETYYVVEQTKVVSPEVAQIAMQRAMSYGAVPKAQCTNAVSAVLKGVPGFETLPHTWFPKKLMEAFRELPGVTERKITDDDADDNHGVLLVQAGDPRLAEKAAAAQ</sequence>
<evidence type="ECO:0000313" key="3">
    <source>
        <dbReference type="Proteomes" id="UP000266649"/>
    </source>
</evidence>
<dbReference type="PROSITE" id="PS51257">
    <property type="entry name" value="PROKAR_LIPOPROTEIN"/>
    <property type="match status" value="1"/>
</dbReference>
<name>A0A398C0U9_9RHOB</name>
<accession>A0A398C0U9</accession>
<reference evidence="2 3" key="1">
    <citation type="submission" date="2018-09" db="EMBL/GenBank/DDBJ databases">
        <title>Gemmobacter lutimaris sp. nov., a marine bacterium isolated from tidal flat.</title>
        <authorList>
            <person name="Lee D.W."/>
            <person name="Yoo Y."/>
            <person name="Kim J.-J."/>
            <person name="Kim B.S."/>
        </authorList>
    </citation>
    <scope>NUCLEOTIDE SEQUENCE [LARGE SCALE GENOMIC DNA]</scope>
    <source>
        <strain evidence="2 3">YJ-T1-11</strain>
    </source>
</reference>
<evidence type="ECO:0008006" key="4">
    <source>
        <dbReference type="Google" id="ProtNLM"/>
    </source>
</evidence>
<dbReference type="RefSeq" id="WP_119133735.1">
    <property type="nucleotide sequence ID" value="NZ_QXXQ01000002.1"/>
</dbReference>
<comment type="caution">
    <text evidence="2">The sequence shown here is derived from an EMBL/GenBank/DDBJ whole genome shotgun (WGS) entry which is preliminary data.</text>
</comment>
<dbReference type="Proteomes" id="UP000266649">
    <property type="component" value="Unassembled WGS sequence"/>
</dbReference>
<dbReference type="OrthoDB" id="7666390at2"/>
<gene>
    <name evidence="2" type="ORF">D2N39_05385</name>
</gene>
<organism evidence="2 3">
    <name type="scientific">Gemmobacter lutimaris</name>
    <dbReference type="NCBI Taxonomy" id="2306023"/>
    <lineage>
        <taxon>Bacteria</taxon>
        <taxon>Pseudomonadati</taxon>
        <taxon>Pseudomonadota</taxon>
        <taxon>Alphaproteobacteria</taxon>
        <taxon>Rhodobacterales</taxon>
        <taxon>Paracoccaceae</taxon>
        <taxon>Gemmobacter</taxon>
    </lineage>
</organism>
<keyword evidence="3" id="KW-1185">Reference proteome</keyword>
<keyword evidence="1" id="KW-0732">Signal</keyword>
<feature type="signal peptide" evidence="1">
    <location>
        <begin position="1"/>
        <end position="25"/>
    </location>
</feature>
<dbReference type="AlphaFoldDB" id="A0A398C0U9"/>
<feature type="chain" id="PRO_5017351307" description="Lipoprotein" evidence="1">
    <location>
        <begin position="26"/>
        <end position="211"/>
    </location>
</feature>
<protein>
    <recommendedName>
        <fullName evidence="4">Lipoprotein</fullName>
    </recommendedName>
</protein>
<evidence type="ECO:0000313" key="2">
    <source>
        <dbReference type="EMBL" id="RID93086.1"/>
    </source>
</evidence>
<dbReference type="EMBL" id="QXXQ01000002">
    <property type="protein sequence ID" value="RID93086.1"/>
    <property type="molecule type" value="Genomic_DNA"/>
</dbReference>